<proteinExistence type="predicted"/>
<reference evidence="1" key="2">
    <citation type="journal article" date="2015" name="Data Brief">
        <title>Shoot transcriptome of the giant reed, Arundo donax.</title>
        <authorList>
            <person name="Barrero R.A."/>
            <person name="Guerrero F.D."/>
            <person name="Moolhuijzen P."/>
            <person name="Goolsby J.A."/>
            <person name="Tidwell J."/>
            <person name="Bellgard S.E."/>
            <person name="Bellgard M.I."/>
        </authorList>
    </citation>
    <scope>NUCLEOTIDE SEQUENCE</scope>
    <source>
        <tissue evidence="1">Shoot tissue taken approximately 20 cm above the soil surface</tissue>
    </source>
</reference>
<reference evidence="1" key="1">
    <citation type="submission" date="2014-09" db="EMBL/GenBank/DDBJ databases">
        <authorList>
            <person name="Magalhaes I.L.F."/>
            <person name="Oliveira U."/>
            <person name="Santos F.R."/>
            <person name="Vidigal T.H.D.A."/>
            <person name="Brescovit A.D."/>
            <person name="Santos A.J."/>
        </authorList>
    </citation>
    <scope>NUCLEOTIDE SEQUENCE</scope>
    <source>
        <tissue evidence="1">Shoot tissue taken approximately 20 cm above the soil surface</tissue>
    </source>
</reference>
<dbReference type="EMBL" id="GBRH01262914">
    <property type="protein sequence ID" value="JAD34981.1"/>
    <property type="molecule type" value="Transcribed_RNA"/>
</dbReference>
<protein>
    <submittedName>
        <fullName evidence="1">Uncharacterized protein</fullName>
    </submittedName>
</protein>
<accession>A0A0A8Z851</accession>
<name>A0A0A8Z851_ARUDO</name>
<sequence>MVLLLVIWTGVAPWNSKFFFA</sequence>
<evidence type="ECO:0000313" key="1">
    <source>
        <dbReference type="EMBL" id="JAD34981.1"/>
    </source>
</evidence>
<organism evidence="1">
    <name type="scientific">Arundo donax</name>
    <name type="common">Giant reed</name>
    <name type="synonym">Donax arundinaceus</name>
    <dbReference type="NCBI Taxonomy" id="35708"/>
    <lineage>
        <taxon>Eukaryota</taxon>
        <taxon>Viridiplantae</taxon>
        <taxon>Streptophyta</taxon>
        <taxon>Embryophyta</taxon>
        <taxon>Tracheophyta</taxon>
        <taxon>Spermatophyta</taxon>
        <taxon>Magnoliopsida</taxon>
        <taxon>Liliopsida</taxon>
        <taxon>Poales</taxon>
        <taxon>Poaceae</taxon>
        <taxon>PACMAD clade</taxon>
        <taxon>Arundinoideae</taxon>
        <taxon>Arundineae</taxon>
        <taxon>Arundo</taxon>
    </lineage>
</organism>
<dbReference type="AlphaFoldDB" id="A0A0A8Z851"/>